<reference evidence="3" key="1">
    <citation type="submission" date="2019-02" db="EMBL/GenBank/DDBJ databases">
        <title>Draft genome sequence of Muricauda sp. 176CP4-71.</title>
        <authorList>
            <person name="Park J.-S."/>
        </authorList>
    </citation>
    <scope>NUCLEOTIDE SEQUENCE [LARGE SCALE GENOMIC DNA]</scope>
    <source>
        <strain evidence="3">176GS2-150</strain>
    </source>
</reference>
<dbReference type="SUPFAM" id="SSF69279">
    <property type="entry name" value="Phage tail proteins"/>
    <property type="match status" value="1"/>
</dbReference>
<dbReference type="SUPFAM" id="SSF69255">
    <property type="entry name" value="gp5 N-terminal domain-like"/>
    <property type="match status" value="1"/>
</dbReference>
<dbReference type="NCBIfam" id="TIGR01646">
    <property type="entry name" value="vgr_GE"/>
    <property type="match status" value="1"/>
</dbReference>
<organism evidence="2 3">
    <name type="scientific">Corallincola spongiicola</name>
    <dbReference type="NCBI Taxonomy" id="2520508"/>
    <lineage>
        <taxon>Bacteria</taxon>
        <taxon>Pseudomonadati</taxon>
        <taxon>Pseudomonadota</taxon>
        <taxon>Gammaproteobacteria</taxon>
        <taxon>Alteromonadales</taxon>
        <taxon>Psychromonadaceae</taxon>
        <taxon>Corallincola</taxon>
    </lineage>
</organism>
<dbReference type="Pfam" id="PF04717">
    <property type="entry name" value="Phage_base_V"/>
    <property type="match status" value="1"/>
</dbReference>
<sequence length="583" mass="62145">MPRTLPNTGDLITFTLKSDGVALSADYEVEMLDIRRHANKIASATLVLIDGDPARATFAHSSAATLVPGAEIEILVGYNSRETSLFKGILLRQQLKVTENGTSRLKVECRDGAFVMAQAAKSRYFQQLSDSGLFDRLLSDYSGLTLTAVNTLFTHPEIVQFRQSDWELMLQRVELNGLYIATEDGTVRISEVADEVNPIAVRYGIDVIECDFQLDARNQFSEVTCHAWLPADQQMTSATGTPANFSAPGNIPPQALAQAAGNQPMSQTTSGSFAIEQLQSASNALVARQQLAKVQGTVTVQGVAAFQIGSWVELQGFGERFNGTAWVGGLRHVVSRGNWLTTLQVGMSPQPQTEHCLMPPTTKSPFATASAASLVSGLQIGVVTQLQDDPMGEERILVKLPSIDANHDGIWCRLATLDAGDQRGVVCRPEIGDEVVVGLFDNDPHSTVVLGSLHSSGKAPPIAASDDNHEKGWTTRSGIAFTIDDEKASVMVATPAGNSLTINDDQSTIVVEDQHGNKITMEQAGISLSSAKDLTLSASGDIKLEATGIDIAANGEANLSGQAGTKVESSANTVVKGSLVQIN</sequence>
<evidence type="ECO:0000313" key="2">
    <source>
        <dbReference type="EMBL" id="TAA48435.1"/>
    </source>
</evidence>
<evidence type="ECO:0000259" key="1">
    <source>
        <dbReference type="Pfam" id="PF04717"/>
    </source>
</evidence>
<dbReference type="RefSeq" id="WP_130565827.1">
    <property type="nucleotide sequence ID" value="NZ_SHLY01000001.1"/>
</dbReference>
<dbReference type="Proteomes" id="UP000292544">
    <property type="component" value="Unassembled WGS sequence"/>
</dbReference>
<dbReference type="InterPro" id="IPR006533">
    <property type="entry name" value="T6SS_Vgr_RhsGE"/>
</dbReference>
<feature type="domain" description="Gp5/Type VI secretion system Vgr protein OB-fold" evidence="1">
    <location>
        <begin position="379"/>
        <end position="454"/>
    </location>
</feature>
<dbReference type="EMBL" id="SHLY01000001">
    <property type="protein sequence ID" value="TAA48435.1"/>
    <property type="molecule type" value="Genomic_DNA"/>
</dbReference>
<protein>
    <submittedName>
        <fullName evidence="2">Type VI secretion system tip protein VgrG</fullName>
    </submittedName>
</protein>
<name>A0ABY1WUP1_9GAMM</name>
<proteinExistence type="predicted"/>
<gene>
    <name evidence="2" type="primary">vgrG</name>
    <name evidence="2" type="ORF">EXY25_04220</name>
</gene>
<keyword evidence="3" id="KW-1185">Reference proteome</keyword>
<dbReference type="InterPro" id="IPR037026">
    <property type="entry name" value="Vgr_OB-fold_dom_sf"/>
</dbReference>
<dbReference type="InterPro" id="IPR006531">
    <property type="entry name" value="Gp5/Vgr_OB"/>
</dbReference>
<evidence type="ECO:0000313" key="3">
    <source>
        <dbReference type="Proteomes" id="UP000292544"/>
    </source>
</evidence>
<accession>A0ABY1WUP1</accession>
<comment type="caution">
    <text evidence="2">The sequence shown here is derived from an EMBL/GenBank/DDBJ whole genome shotgun (WGS) entry which is preliminary data.</text>
</comment>
<dbReference type="Gene3D" id="2.40.50.230">
    <property type="entry name" value="Gp5 N-terminal domain"/>
    <property type="match status" value="1"/>
</dbReference>